<feature type="domain" description="Large ribosomal subunit protein uL15/eL18" evidence="5">
    <location>
        <begin position="3"/>
        <end position="189"/>
    </location>
</feature>
<dbReference type="OMA" id="IDICHKN"/>
<evidence type="ECO:0000313" key="13">
    <source>
        <dbReference type="Proteomes" id="UP000325113"/>
    </source>
</evidence>
<evidence type="ECO:0000256" key="1">
    <source>
        <dbReference type="ARBA" id="ARBA00006815"/>
    </source>
</evidence>
<dbReference type="InterPro" id="IPR021131">
    <property type="entry name" value="Ribosomal_uL15/eL18"/>
</dbReference>
<dbReference type="GO" id="GO:0003735">
    <property type="term" value="F:structural constituent of ribosome"/>
    <property type="evidence" value="ECO:0007669"/>
    <property type="project" value="InterPro"/>
</dbReference>
<dbReference type="GO" id="GO:0022625">
    <property type="term" value="C:cytosolic large ribosomal subunit"/>
    <property type="evidence" value="ECO:0007669"/>
    <property type="project" value="TreeGrafter"/>
</dbReference>
<keyword evidence="3" id="KW-0687">Ribonucleoprotein</keyword>
<evidence type="ECO:0000256" key="3">
    <source>
        <dbReference type="ARBA" id="ARBA00023274"/>
    </source>
</evidence>
<feature type="compositionally biased region" description="Basic residues" evidence="4">
    <location>
        <begin position="180"/>
        <end position="189"/>
    </location>
</feature>
<gene>
    <name evidence="9" type="ORF">FNF27_06254</name>
    <name evidence="6" type="ORF">FNF28_07553</name>
    <name evidence="7" type="ORF">FNF29_05569</name>
    <name evidence="8" type="ORF">FNF31_05616</name>
</gene>
<accession>A0A5A8CY57</accession>
<dbReference type="Proteomes" id="UP000324907">
    <property type="component" value="Unassembled WGS sequence"/>
</dbReference>
<organism evidence="8 13">
    <name type="scientific">Cafeteria roenbergensis</name>
    <name type="common">Marine flagellate</name>
    <dbReference type="NCBI Taxonomy" id="33653"/>
    <lineage>
        <taxon>Eukaryota</taxon>
        <taxon>Sar</taxon>
        <taxon>Stramenopiles</taxon>
        <taxon>Bigyra</taxon>
        <taxon>Opalozoa</taxon>
        <taxon>Bicosoecida</taxon>
        <taxon>Cafeteriaceae</taxon>
        <taxon>Cafeteria</taxon>
    </lineage>
</organism>
<dbReference type="PANTHER" id="PTHR10934:SF2">
    <property type="entry name" value="LARGE RIBOSOMAL SUBUNIT PROTEIN EL18"/>
    <property type="match status" value="1"/>
</dbReference>
<sequence length="189" mass="20859">MGIDLVAGGRVVGHKHRTAPKSENAYLGLLVKLYEFLARRTGSDFCTAVHKRLMMSRANIPPMGLARIARYMKGKEDKTCVFVGTITDDVRLNGFKLAAMTICALRFTEGARARIEAAGGKCLTFDQLAQEAPRGSNTVLLRGRRSARSANKYFGVPGRPGSSTRPHTRSRGRKFEMARGRRNSRGFKV</sequence>
<feature type="region of interest" description="Disordered" evidence="4">
    <location>
        <begin position="151"/>
        <end position="189"/>
    </location>
</feature>
<evidence type="ECO:0000256" key="2">
    <source>
        <dbReference type="ARBA" id="ARBA00022980"/>
    </source>
</evidence>
<dbReference type="OrthoDB" id="6353017at2759"/>
<name>A0A5A8CY57_CAFRO</name>
<evidence type="ECO:0000313" key="12">
    <source>
        <dbReference type="Proteomes" id="UP000324907"/>
    </source>
</evidence>
<evidence type="ECO:0000313" key="11">
    <source>
        <dbReference type="Proteomes" id="UP000323011"/>
    </source>
</evidence>
<dbReference type="EMBL" id="VLTM01000073">
    <property type="protein sequence ID" value="KAA0157976.1"/>
    <property type="molecule type" value="Genomic_DNA"/>
</dbReference>
<dbReference type="AlphaFoldDB" id="A0A5A8CY57"/>
<dbReference type="GO" id="GO:0006412">
    <property type="term" value="P:translation"/>
    <property type="evidence" value="ECO:0007669"/>
    <property type="project" value="InterPro"/>
</dbReference>
<keyword evidence="2" id="KW-0689">Ribosomal protein</keyword>
<comment type="caution">
    <text evidence="8">The sequence shown here is derived from an EMBL/GenBank/DDBJ whole genome shotgun (WGS) entry which is preliminary data.</text>
</comment>
<keyword evidence="11" id="KW-1185">Reference proteome</keyword>
<dbReference type="FunFam" id="3.100.10.10:FF:000001">
    <property type="entry name" value="60S ribosomal protein L18"/>
    <property type="match status" value="1"/>
</dbReference>
<reference evidence="10 11" key="1">
    <citation type="submission" date="2019-07" db="EMBL/GenBank/DDBJ databases">
        <title>Genomes of Cafeteria roenbergensis.</title>
        <authorList>
            <person name="Fischer M.G."/>
            <person name="Hackl T."/>
            <person name="Roman M."/>
        </authorList>
    </citation>
    <scope>NUCLEOTIDE SEQUENCE [LARGE SCALE GENOMIC DNA]</scope>
    <source>
        <strain evidence="7 11">BVI</strain>
        <strain evidence="8 13">Cflag</strain>
        <strain evidence="9 10">E4-10P</strain>
        <strain evidence="6 12">RCC970-E3</strain>
    </source>
</reference>
<dbReference type="Proteomes" id="UP000325113">
    <property type="component" value="Unassembled WGS sequence"/>
</dbReference>
<evidence type="ECO:0000313" key="10">
    <source>
        <dbReference type="Proteomes" id="UP000322899"/>
    </source>
</evidence>
<protein>
    <recommendedName>
        <fullName evidence="5">Large ribosomal subunit protein uL15/eL18 domain-containing protein</fullName>
    </recommendedName>
</protein>
<evidence type="ECO:0000313" key="6">
    <source>
        <dbReference type="EMBL" id="KAA0147587.1"/>
    </source>
</evidence>
<evidence type="ECO:0000313" key="8">
    <source>
        <dbReference type="EMBL" id="KAA0157976.1"/>
    </source>
</evidence>
<evidence type="ECO:0000313" key="7">
    <source>
        <dbReference type="EMBL" id="KAA0149949.1"/>
    </source>
</evidence>
<dbReference type="Gene3D" id="3.100.10.10">
    <property type="match status" value="1"/>
</dbReference>
<dbReference type="SUPFAM" id="SSF52080">
    <property type="entry name" value="Ribosomal proteins L15p and L18e"/>
    <property type="match status" value="1"/>
</dbReference>
<evidence type="ECO:0000256" key="4">
    <source>
        <dbReference type="SAM" id="MobiDB-lite"/>
    </source>
</evidence>
<comment type="similarity">
    <text evidence="1">Belongs to the eukaryotic ribosomal protein eL18 family.</text>
</comment>
<dbReference type="EMBL" id="VLTN01000038">
    <property type="protein sequence ID" value="KAA0149949.1"/>
    <property type="molecule type" value="Genomic_DNA"/>
</dbReference>
<dbReference type="EMBL" id="VLTL01000280">
    <property type="protein sequence ID" value="KAA0147587.1"/>
    <property type="molecule type" value="Genomic_DNA"/>
</dbReference>
<evidence type="ECO:0000259" key="5">
    <source>
        <dbReference type="Pfam" id="PF17135"/>
    </source>
</evidence>
<dbReference type="InterPro" id="IPR000039">
    <property type="entry name" value="Ribosomal_eL18"/>
</dbReference>
<evidence type="ECO:0000313" key="9">
    <source>
        <dbReference type="EMBL" id="KAA0171747.1"/>
    </source>
</evidence>
<dbReference type="Proteomes" id="UP000323011">
    <property type="component" value="Unassembled WGS sequence"/>
</dbReference>
<dbReference type="Proteomes" id="UP000322899">
    <property type="component" value="Unassembled WGS sequence"/>
</dbReference>
<dbReference type="PANTHER" id="PTHR10934">
    <property type="entry name" value="60S RIBOSOMAL PROTEIN L18"/>
    <property type="match status" value="1"/>
</dbReference>
<dbReference type="GO" id="GO:0003723">
    <property type="term" value="F:RNA binding"/>
    <property type="evidence" value="ECO:0007669"/>
    <property type="project" value="TreeGrafter"/>
</dbReference>
<dbReference type="InterPro" id="IPR036227">
    <property type="entry name" value="Ribosomal_uL15/eL18_sf"/>
</dbReference>
<proteinExistence type="inferred from homology"/>
<dbReference type="EMBL" id="VLTO01000052">
    <property type="protein sequence ID" value="KAA0171747.1"/>
    <property type="molecule type" value="Genomic_DNA"/>
</dbReference>
<dbReference type="Pfam" id="PF17135">
    <property type="entry name" value="Ribosomal_L18"/>
    <property type="match status" value="1"/>
</dbReference>